<feature type="transmembrane region" description="Helical" evidence="1">
    <location>
        <begin position="45"/>
        <end position="62"/>
    </location>
</feature>
<gene>
    <name evidence="2" type="ORF">JOC31_001569</name>
</gene>
<evidence type="ECO:0000313" key="2">
    <source>
        <dbReference type="EMBL" id="MBM7636745.1"/>
    </source>
</evidence>
<name>A0ABS2PP41_9STRE</name>
<keyword evidence="1" id="KW-1133">Transmembrane helix</keyword>
<evidence type="ECO:0008006" key="4">
    <source>
        <dbReference type="Google" id="ProtNLM"/>
    </source>
</evidence>
<evidence type="ECO:0000313" key="3">
    <source>
        <dbReference type="Proteomes" id="UP000809081"/>
    </source>
</evidence>
<proteinExistence type="predicted"/>
<sequence>MLTWQIADYLFTAVANFLLGGYTGAITISVSIVRNSLMIVNRESKVITLFLVIIQILLGSYFNQLGVIGFLPIISSVSYTITSFVTDKIQILRWMIVENMLLWLIYDITIKAYPAVAMDIFITLSTCLAIYKGRLNHSN</sequence>
<protein>
    <recommendedName>
        <fullName evidence="4">Inner membrane protein</fullName>
    </recommendedName>
</protein>
<keyword evidence="1" id="KW-0812">Transmembrane</keyword>
<dbReference type="Proteomes" id="UP000809081">
    <property type="component" value="Unassembled WGS sequence"/>
</dbReference>
<dbReference type="InterPro" id="IPR019629">
    <property type="entry name" value="Uncharacterised_HI1736/YgjV"/>
</dbReference>
<feature type="transmembrane region" description="Helical" evidence="1">
    <location>
        <begin position="6"/>
        <end position="33"/>
    </location>
</feature>
<reference evidence="2 3" key="1">
    <citation type="submission" date="2021-01" db="EMBL/GenBank/DDBJ databases">
        <title>Genomic Encyclopedia of Type Strains, Phase IV (KMG-IV): sequencing the most valuable type-strain genomes for metagenomic binning, comparative biology and taxonomic classification.</title>
        <authorList>
            <person name="Goeker M."/>
        </authorList>
    </citation>
    <scope>NUCLEOTIDE SEQUENCE [LARGE SCALE GENOMIC DNA]</scope>
    <source>
        <strain evidence="2 3">DSM 27513</strain>
    </source>
</reference>
<dbReference type="EMBL" id="JAFBEI010000034">
    <property type="protein sequence ID" value="MBM7636745.1"/>
    <property type="molecule type" value="Genomic_DNA"/>
</dbReference>
<keyword evidence="3" id="KW-1185">Reference proteome</keyword>
<organism evidence="2 3">
    <name type="scientific">Streptococcus saliviloxodontae</name>
    <dbReference type="NCBI Taxonomy" id="1349416"/>
    <lineage>
        <taxon>Bacteria</taxon>
        <taxon>Bacillati</taxon>
        <taxon>Bacillota</taxon>
        <taxon>Bacilli</taxon>
        <taxon>Lactobacillales</taxon>
        <taxon>Streptococcaceae</taxon>
        <taxon>Streptococcus</taxon>
    </lineage>
</organism>
<evidence type="ECO:0000256" key="1">
    <source>
        <dbReference type="SAM" id="Phobius"/>
    </source>
</evidence>
<keyword evidence="1" id="KW-0472">Membrane</keyword>
<feature type="transmembrane region" description="Helical" evidence="1">
    <location>
        <begin position="112"/>
        <end position="131"/>
    </location>
</feature>
<accession>A0ABS2PP41</accession>
<dbReference type="Pfam" id="PF10688">
    <property type="entry name" value="Imp-YgjV"/>
    <property type="match status" value="1"/>
</dbReference>
<comment type="caution">
    <text evidence="2">The sequence shown here is derived from an EMBL/GenBank/DDBJ whole genome shotgun (WGS) entry which is preliminary data.</text>
</comment>